<keyword evidence="2" id="KW-1185">Reference proteome</keyword>
<dbReference type="SFLD" id="SFLDG01129">
    <property type="entry name" value="C1.5:_HAD__Beta-PGM__Phosphata"/>
    <property type="match status" value="1"/>
</dbReference>
<evidence type="ECO:0000313" key="2">
    <source>
        <dbReference type="Proteomes" id="UP001183585"/>
    </source>
</evidence>
<dbReference type="EMBL" id="JAVDYE010000001">
    <property type="protein sequence ID" value="MDR7382142.1"/>
    <property type="molecule type" value="Genomic_DNA"/>
</dbReference>
<dbReference type="Pfam" id="PF00702">
    <property type="entry name" value="Hydrolase"/>
    <property type="match status" value="1"/>
</dbReference>
<comment type="caution">
    <text evidence="1">The sequence shown here is derived from an EMBL/GenBank/DDBJ whole genome shotgun (WGS) entry which is preliminary data.</text>
</comment>
<dbReference type="GO" id="GO:0016787">
    <property type="term" value="F:hydrolase activity"/>
    <property type="evidence" value="ECO:0007669"/>
    <property type="project" value="UniProtKB-KW"/>
</dbReference>
<dbReference type="PANTHER" id="PTHR43611">
    <property type="entry name" value="ALPHA-D-GLUCOSE 1-PHOSPHATE PHOSPHATASE"/>
    <property type="match status" value="1"/>
</dbReference>
<dbReference type="InterPro" id="IPR023214">
    <property type="entry name" value="HAD_sf"/>
</dbReference>
<dbReference type="SUPFAM" id="SSF56784">
    <property type="entry name" value="HAD-like"/>
    <property type="match status" value="1"/>
</dbReference>
<organism evidence="1 2">
    <name type="scientific">Promicromonospora iranensis</name>
    <dbReference type="NCBI Taxonomy" id="1105144"/>
    <lineage>
        <taxon>Bacteria</taxon>
        <taxon>Bacillati</taxon>
        <taxon>Actinomycetota</taxon>
        <taxon>Actinomycetes</taxon>
        <taxon>Micrococcales</taxon>
        <taxon>Promicromonosporaceae</taxon>
        <taxon>Promicromonospora</taxon>
    </lineage>
</organism>
<gene>
    <name evidence="1" type="ORF">J2S48_001657</name>
</gene>
<dbReference type="InterPro" id="IPR036412">
    <property type="entry name" value="HAD-like_sf"/>
</dbReference>
<dbReference type="PANTHER" id="PTHR43611:SF3">
    <property type="entry name" value="FLAVIN MONONUCLEOTIDE HYDROLASE 1, CHLOROPLATIC"/>
    <property type="match status" value="1"/>
</dbReference>
<sequence>MTTIRHILFDADGVLQGFPDGFYHAAEQLLGAQTREILTLASERERLLLAGDDDFLPVLADVLREYGVEVPAADLYAAVWQNIEPVPASLDLVRGLREAGYGVHLGTNQVRRRADHMKATLPYDDLFDVSLYSCDLGVAKPDPAFFLKAATRIGAPPAEVLFIDDHSLNVEGARSTGMAAVHWRVQEGHDVLLEQLAVHGVAPAVRGG</sequence>
<dbReference type="InterPro" id="IPR006439">
    <property type="entry name" value="HAD-SF_hydro_IA"/>
</dbReference>
<dbReference type="NCBIfam" id="TIGR01509">
    <property type="entry name" value="HAD-SF-IA-v3"/>
    <property type="match status" value="1"/>
</dbReference>
<name>A0ABU2CLV3_9MICO</name>
<dbReference type="SFLD" id="SFLDS00003">
    <property type="entry name" value="Haloacid_Dehalogenase"/>
    <property type="match status" value="1"/>
</dbReference>
<dbReference type="Gene3D" id="3.40.50.1000">
    <property type="entry name" value="HAD superfamily/HAD-like"/>
    <property type="match status" value="1"/>
</dbReference>
<dbReference type="PRINTS" id="PR00413">
    <property type="entry name" value="HADHALOGNASE"/>
</dbReference>
<proteinExistence type="predicted"/>
<reference evidence="1 2" key="1">
    <citation type="submission" date="2023-07" db="EMBL/GenBank/DDBJ databases">
        <title>Sequencing the genomes of 1000 actinobacteria strains.</title>
        <authorList>
            <person name="Klenk H.-P."/>
        </authorList>
    </citation>
    <scope>NUCLEOTIDE SEQUENCE [LARGE SCALE GENOMIC DNA]</scope>
    <source>
        <strain evidence="1 2">DSM 45554</strain>
    </source>
</reference>
<keyword evidence="1" id="KW-0378">Hydrolase</keyword>
<dbReference type="Proteomes" id="UP001183585">
    <property type="component" value="Unassembled WGS sequence"/>
</dbReference>
<accession>A0ABU2CLV3</accession>
<protein>
    <submittedName>
        <fullName evidence="1">Hydrolase of the HAD superfamily</fullName>
    </submittedName>
</protein>
<evidence type="ECO:0000313" key="1">
    <source>
        <dbReference type="EMBL" id="MDR7382142.1"/>
    </source>
</evidence>
<dbReference type="RefSeq" id="WP_274996505.1">
    <property type="nucleotide sequence ID" value="NZ_JAJQQP010000012.1"/>
</dbReference>